<protein>
    <submittedName>
        <fullName evidence="1">Uncharacterized protein</fullName>
    </submittedName>
</protein>
<name>A0AAW5UT61_9BACT</name>
<comment type="caution">
    <text evidence="1">The sequence shown here is derived from an EMBL/GenBank/DDBJ whole genome shotgun (WGS) entry which is preliminary data.</text>
</comment>
<proteinExistence type="predicted"/>
<organism evidence="1 2">
    <name type="scientific">Segatella copri</name>
    <dbReference type="NCBI Taxonomy" id="165179"/>
    <lineage>
        <taxon>Bacteria</taxon>
        <taxon>Pseudomonadati</taxon>
        <taxon>Bacteroidota</taxon>
        <taxon>Bacteroidia</taxon>
        <taxon>Bacteroidales</taxon>
        <taxon>Prevotellaceae</taxon>
        <taxon>Segatella</taxon>
    </lineage>
</organism>
<evidence type="ECO:0000313" key="2">
    <source>
        <dbReference type="Proteomes" id="UP001209168"/>
    </source>
</evidence>
<dbReference type="RefSeq" id="WP_264900908.1">
    <property type="nucleotide sequence ID" value="NZ_JAPDVH010000001.1"/>
</dbReference>
<evidence type="ECO:0000313" key="1">
    <source>
        <dbReference type="EMBL" id="MCW4155596.1"/>
    </source>
</evidence>
<reference evidence="1" key="1">
    <citation type="submission" date="2022-11" db="EMBL/GenBank/DDBJ databases">
        <title>Genomic repertoires linked with pathogenic potency of arthritogenic Prevotella copri isolated from the gut of rheumatoid arthritis patients.</title>
        <authorList>
            <person name="Nii T."/>
            <person name="Maeda Y."/>
            <person name="Motooka D."/>
            <person name="Naito M."/>
            <person name="Matsumoto Y."/>
            <person name="Ogawa T."/>
            <person name="Oguro-Igashira E."/>
            <person name="Kishikawa T."/>
            <person name="Yamashita M."/>
            <person name="Koizumi S."/>
            <person name="Kurakawa T."/>
            <person name="Okumura R."/>
            <person name="Kayama H."/>
            <person name="Murakami M."/>
            <person name="Sakaguchi T."/>
            <person name="Das B."/>
            <person name="Nakamura S."/>
            <person name="Okada Y."/>
            <person name="Kumanogoh A."/>
            <person name="Takeda K."/>
        </authorList>
    </citation>
    <scope>NUCLEOTIDE SEQUENCE</scope>
    <source>
        <strain evidence="1">H012_8</strain>
    </source>
</reference>
<gene>
    <name evidence="1" type="ORF">ONT23_08595</name>
</gene>
<dbReference type="AlphaFoldDB" id="A0AAW5UT61"/>
<dbReference type="Proteomes" id="UP001209168">
    <property type="component" value="Unassembled WGS sequence"/>
</dbReference>
<sequence>MEAQILSLNKQMFEVSSDIQQKNICHSEMVSHNHNIAKLEEQLNGYCKKVDVLVKEYSQMTSDLLLMVKDLFNKSILVQIENRQILEKEV</sequence>
<accession>A0AAW5UT61</accession>
<dbReference type="EMBL" id="JAPDVH010000001">
    <property type="protein sequence ID" value="MCW4155596.1"/>
    <property type="molecule type" value="Genomic_DNA"/>
</dbReference>